<sequence>HDEHHVGLSRRSFDQEYDKTSPFEFTNRSFARQQPWRTYPILGGETGDELDTHPLIKEQRDKLLPNKSLNPEYNRYFDEI</sequence>
<feature type="non-terminal residue" evidence="1">
    <location>
        <position position="80"/>
    </location>
</feature>
<evidence type="ECO:0000313" key="1">
    <source>
        <dbReference type="EMBL" id="CAF5126680.1"/>
    </source>
</evidence>
<name>A0A822FGF6_9BILA</name>
<dbReference type="EMBL" id="CAJOBR010082587">
    <property type="protein sequence ID" value="CAF5126680.1"/>
    <property type="molecule type" value="Genomic_DNA"/>
</dbReference>
<proteinExistence type="predicted"/>
<reference evidence="1" key="1">
    <citation type="submission" date="2021-02" db="EMBL/GenBank/DDBJ databases">
        <authorList>
            <person name="Nowell W R."/>
        </authorList>
    </citation>
    <scope>NUCLEOTIDE SEQUENCE</scope>
</reference>
<organism evidence="1 2">
    <name type="scientific">Rotaria socialis</name>
    <dbReference type="NCBI Taxonomy" id="392032"/>
    <lineage>
        <taxon>Eukaryota</taxon>
        <taxon>Metazoa</taxon>
        <taxon>Spiralia</taxon>
        <taxon>Gnathifera</taxon>
        <taxon>Rotifera</taxon>
        <taxon>Eurotatoria</taxon>
        <taxon>Bdelloidea</taxon>
        <taxon>Philodinida</taxon>
        <taxon>Philodinidae</taxon>
        <taxon>Rotaria</taxon>
    </lineage>
</organism>
<gene>
    <name evidence="1" type="ORF">QYT958_LOCUS46442</name>
</gene>
<dbReference type="AlphaFoldDB" id="A0A822FGF6"/>
<accession>A0A822FGF6</accession>
<dbReference type="Proteomes" id="UP000663848">
    <property type="component" value="Unassembled WGS sequence"/>
</dbReference>
<comment type="caution">
    <text evidence="1">The sequence shown here is derived from an EMBL/GenBank/DDBJ whole genome shotgun (WGS) entry which is preliminary data.</text>
</comment>
<protein>
    <submittedName>
        <fullName evidence="1">Uncharacterized protein</fullName>
    </submittedName>
</protein>
<evidence type="ECO:0000313" key="2">
    <source>
        <dbReference type="Proteomes" id="UP000663848"/>
    </source>
</evidence>
<feature type="non-terminal residue" evidence="1">
    <location>
        <position position="1"/>
    </location>
</feature>